<dbReference type="HOGENOM" id="CLU_017584_3_2_10"/>
<accession>E4TQB9</accession>
<evidence type="ECO:0000313" key="4">
    <source>
        <dbReference type="EMBL" id="ADR22642.1"/>
    </source>
</evidence>
<proteinExistence type="predicted"/>
<keyword evidence="4" id="KW-0808">Transferase</keyword>
<protein>
    <submittedName>
        <fullName evidence="4">Aminotransferase class I and II</fullName>
    </submittedName>
</protein>
<dbReference type="Gene3D" id="3.90.1150.10">
    <property type="entry name" value="Aspartate Aminotransferase, domain 1"/>
    <property type="match status" value="1"/>
</dbReference>
<dbReference type="PANTHER" id="PTHR42885">
    <property type="entry name" value="HISTIDINOL-PHOSPHATE AMINOTRANSFERASE-RELATED"/>
    <property type="match status" value="1"/>
</dbReference>
<dbReference type="InterPro" id="IPR015421">
    <property type="entry name" value="PyrdxlP-dep_Trfase_major"/>
</dbReference>
<dbReference type="Gene3D" id="3.40.640.10">
    <property type="entry name" value="Type I PLP-dependent aspartate aminotransferase-like (Major domain)"/>
    <property type="match status" value="1"/>
</dbReference>
<keyword evidence="2" id="KW-0663">Pyridoxal phosphate</keyword>
<evidence type="ECO:0000256" key="2">
    <source>
        <dbReference type="ARBA" id="ARBA00022898"/>
    </source>
</evidence>
<evidence type="ECO:0000313" key="5">
    <source>
        <dbReference type="Proteomes" id="UP000008720"/>
    </source>
</evidence>
<dbReference type="InterPro" id="IPR004839">
    <property type="entry name" value="Aminotransferase_I/II_large"/>
</dbReference>
<dbReference type="KEGG" id="mtt:Ftrac_2664"/>
<dbReference type="OrthoDB" id="9813612at2"/>
<reference evidence="4 5" key="1">
    <citation type="journal article" date="2011" name="Stand. Genomic Sci.">
        <title>Complete genome sequence of Marivirga tractuosa type strain (H-43).</title>
        <authorList>
            <person name="Pagani I."/>
            <person name="Chertkov O."/>
            <person name="Lapidus A."/>
            <person name="Lucas S."/>
            <person name="Del Rio T.G."/>
            <person name="Tice H."/>
            <person name="Copeland A."/>
            <person name="Cheng J.F."/>
            <person name="Nolan M."/>
            <person name="Saunders E."/>
            <person name="Pitluck S."/>
            <person name="Held B."/>
            <person name="Goodwin L."/>
            <person name="Liolios K."/>
            <person name="Ovchinikova G."/>
            <person name="Ivanova N."/>
            <person name="Mavromatis K."/>
            <person name="Pati A."/>
            <person name="Chen A."/>
            <person name="Palaniappan K."/>
            <person name="Land M."/>
            <person name="Hauser L."/>
            <person name="Jeffries C.D."/>
            <person name="Detter J.C."/>
            <person name="Han C."/>
            <person name="Tapia R."/>
            <person name="Ngatchou-Djao O.D."/>
            <person name="Rohde M."/>
            <person name="Goker M."/>
            <person name="Spring S."/>
            <person name="Sikorski J."/>
            <person name="Woyke T."/>
            <person name="Bristow J."/>
            <person name="Eisen J.A."/>
            <person name="Markowitz V."/>
            <person name="Hugenholtz P."/>
            <person name="Klenk H.P."/>
            <person name="Kyrpides N.C."/>
        </authorList>
    </citation>
    <scope>NUCLEOTIDE SEQUENCE [LARGE SCALE GENOMIC DNA]</scope>
    <source>
        <strain evidence="5">ATCC 23168 / DSM 4126 / NBRC 15989 / NCIMB 1408 / VKM B-1430 / H-43</strain>
    </source>
</reference>
<dbReference type="InterPro" id="IPR015424">
    <property type="entry name" value="PyrdxlP-dep_Trfase"/>
</dbReference>
<dbReference type="RefSeq" id="WP_013454785.1">
    <property type="nucleotide sequence ID" value="NC_014759.1"/>
</dbReference>
<dbReference type="GO" id="GO:0008483">
    <property type="term" value="F:transaminase activity"/>
    <property type="evidence" value="ECO:0007669"/>
    <property type="project" value="UniProtKB-KW"/>
</dbReference>
<keyword evidence="5" id="KW-1185">Reference proteome</keyword>
<dbReference type="STRING" id="643867.Ftrac_2664"/>
<organism evidence="4 5">
    <name type="scientific">Marivirga tractuosa (strain ATCC 23168 / DSM 4126 / NBRC 15989 / NCIMB 1408 / VKM B-1430 / H-43)</name>
    <name type="common">Microscilla tractuosa</name>
    <name type="synonym">Flexibacter tractuosus</name>
    <dbReference type="NCBI Taxonomy" id="643867"/>
    <lineage>
        <taxon>Bacteria</taxon>
        <taxon>Pseudomonadati</taxon>
        <taxon>Bacteroidota</taxon>
        <taxon>Cytophagia</taxon>
        <taxon>Cytophagales</taxon>
        <taxon>Marivirgaceae</taxon>
        <taxon>Marivirga</taxon>
    </lineage>
</organism>
<name>E4TQB9_MARTH</name>
<dbReference type="eggNOG" id="COG0079">
    <property type="taxonomic scope" value="Bacteria"/>
</dbReference>
<dbReference type="Pfam" id="PF00155">
    <property type="entry name" value="Aminotran_1_2"/>
    <property type="match status" value="1"/>
</dbReference>
<gene>
    <name evidence="4" type="ordered locus">Ftrac_2664</name>
</gene>
<feature type="domain" description="Aminotransferase class I/classII large" evidence="3">
    <location>
        <begin position="53"/>
        <end position="385"/>
    </location>
</feature>
<evidence type="ECO:0000256" key="1">
    <source>
        <dbReference type="ARBA" id="ARBA00001933"/>
    </source>
</evidence>
<evidence type="ECO:0000259" key="3">
    <source>
        <dbReference type="Pfam" id="PF00155"/>
    </source>
</evidence>
<dbReference type="CDD" id="cd00609">
    <property type="entry name" value="AAT_like"/>
    <property type="match status" value="1"/>
</dbReference>
<sequence length="390" mass="45141">MAIELTKNEKDILKKFRKVKNEAGTHSPSIFVLQDLLPDIEFKVDACYLSNPYATELFIEYLQREIIETGKFRDLVEYYPSQNVFIAEKLSKKLGVNKENLFIGNGAVEIIQALMHEFCQEGKTSLPIPTFSSYYEFLKNPDNICFYQLSANKNFELDVDDYIKFIFDNNVDNVILINPNNPNGSYLKKKDLTKLLKALKHVKNIILDESFIHFAYEDEMLQLESASNLIDEFPNLSIVKSMSKDFGIAGIRSGYLISSKPKVSHLLKNGFLWNSNGLSEYFFELYTRDEFRKEYEKLRKKYITEFQSFYNQLKKIKGIKAYPTKANFVLLELIEGSTAENFCNKLLIEKGVYSRNCEDKIGLNGEFIRIGGRTKSENQYIISAIQEILK</sequence>
<comment type="cofactor">
    <cofactor evidence="1">
        <name>pyridoxal 5'-phosphate</name>
        <dbReference type="ChEBI" id="CHEBI:597326"/>
    </cofactor>
</comment>
<dbReference type="Proteomes" id="UP000008720">
    <property type="component" value="Chromosome"/>
</dbReference>
<dbReference type="AlphaFoldDB" id="E4TQB9"/>
<dbReference type="PANTHER" id="PTHR42885:SF1">
    <property type="entry name" value="THREONINE-PHOSPHATE DECARBOXYLASE"/>
    <property type="match status" value="1"/>
</dbReference>
<dbReference type="SUPFAM" id="SSF53383">
    <property type="entry name" value="PLP-dependent transferases"/>
    <property type="match status" value="1"/>
</dbReference>
<dbReference type="GO" id="GO:0030170">
    <property type="term" value="F:pyridoxal phosphate binding"/>
    <property type="evidence" value="ECO:0007669"/>
    <property type="project" value="InterPro"/>
</dbReference>
<dbReference type="InterPro" id="IPR015422">
    <property type="entry name" value="PyrdxlP-dep_Trfase_small"/>
</dbReference>
<keyword evidence="4" id="KW-0032">Aminotransferase</keyword>
<dbReference type="EMBL" id="CP002349">
    <property type="protein sequence ID" value="ADR22642.1"/>
    <property type="molecule type" value="Genomic_DNA"/>
</dbReference>